<dbReference type="InterPro" id="IPR036872">
    <property type="entry name" value="CH_dom_sf"/>
</dbReference>
<proteinExistence type="predicted"/>
<evidence type="ECO:0000313" key="2">
    <source>
        <dbReference type="Proteomes" id="UP000734854"/>
    </source>
</evidence>
<protein>
    <submittedName>
        <fullName evidence="1">Uncharacterized protein</fullName>
    </submittedName>
</protein>
<reference evidence="1 2" key="1">
    <citation type="submission" date="2020-08" db="EMBL/GenBank/DDBJ databases">
        <title>Plant Genome Project.</title>
        <authorList>
            <person name="Zhang R.-G."/>
        </authorList>
    </citation>
    <scope>NUCLEOTIDE SEQUENCE [LARGE SCALE GENOMIC DNA]</scope>
    <source>
        <tissue evidence="1">Rhizome</tissue>
    </source>
</reference>
<keyword evidence="2" id="KW-1185">Reference proteome</keyword>
<comment type="caution">
    <text evidence="1">The sequence shown here is derived from an EMBL/GenBank/DDBJ whole genome shotgun (WGS) entry which is preliminary data.</text>
</comment>
<dbReference type="EMBL" id="JACMSC010000003">
    <property type="protein sequence ID" value="KAG6529606.1"/>
    <property type="molecule type" value="Genomic_DNA"/>
</dbReference>
<gene>
    <name evidence="1" type="ORF">ZIOFF_011815</name>
</gene>
<dbReference type="SUPFAM" id="SSF47576">
    <property type="entry name" value="Calponin-homology domain, CH-domain"/>
    <property type="match status" value="1"/>
</dbReference>
<sequence length="191" mass="21475">MHPFLHQCGEQHNDKEEEEKLDLVAATVHAGREKKESGGMSRPWLLMAGSEGDLARGNKAASVRRRAVHPWQLHCVKSRWSERERGERWLASDEGEGDDGVLVHKWVRTGTQLNFSLVNVAGNDIVQGNKKLILGAVDYFGYVVGKQNPFRRLILNIEILRMPPEAVDLVSRLLQYSPNLRCTAVMSLAIP</sequence>
<name>A0A8J5LL21_ZINOF</name>
<evidence type="ECO:0000313" key="1">
    <source>
        <dbReference type="EMBL" id="KAG6529606.1"/>
    </source>
</evidence>
<organism evidence="1 2">
    <name type="scientific">Zingiber officinale</name>
    <name type="common">Ginger</name>
    <name type="synonym">Amomum zingiber</name>
    <dbReference type="NCBI Taxonomy" id="94328"/>
    <lineage>
        <taxon>Eukaryota</taxon>
        <taxon>Viridiplantae</taxon>
        <taxon>Streptophyta</taxon>
        <taxon>Embryophyta</taxon>
        <taxon>Tracheophyta</taxon>
        <taxon>Spermatophyta</taxon>
        <taxon>Magnoliopsida</taxon>
        <taxon>Liliopsida</taxon>
        <taxon>Zingiberales</taxon>
        <taxon>Zingiberaceae</taxon>
        <taxon>Zingiber</taxon>
    </lineage>
</organism>
<dbReference type="Proteomes" id="UP000734854">
    <property type="component" value="Unassembled WGS sequence"/>
</dbReference>
<accession>A0A8J5LL21</accession>
<dbReference type="AlphaFoldDB" id="A0A8J5LL21"/>